<organism evidence="2 3">
    <name type="scientific">Phenylobacterium montanum</name>
    <dbReference type="NCBI Taxonomy" id="2823693"/>
    <lineage>
        <taxon>Bacteria</taxon>
        <taxon>Pseudomonadati</taxon>
        <taxon>Pseudomonadota</taxon>
        <taxon>Alphaproteobacteria</taxon>
        <taxon>Caulobacterales</taxon>
        <taxon>Caulobacteraceae</taxon>
        <taxon>Phenylobacterium</taxon>
    </lineage>
</organism>
<feature type="signal peptide" evidence="1">
    <location>
        <begin position="1"/>
        <end position="23"/>
    </location>
</feature>
<dbReference type="Proteomes" id="UP000676409">
    <property type="component" value="Chromosome"/>
</dbReference>
<keyword evidence="3" id="KW-1185">Reference proteome</keyword>
<evidence type="ECO:0008006" key="4">
    <source>
        <dbReference type="Google" id="ProtNLM"/>
    </source>
</evidence>
<feature type="chain" id="PRO_5037011075" description="PRC-barrel domain-containing protein" evidence="1">
    <location>
        <begin position="24"/>
        <end position="129"/>
    </location>
</feature>
<gene>
    <name evidence="2" type="ORF">KCG34_06440</name>
</gene>
<evidence type="ECO:0000313" key="2">
    <source>
        <dbReference type="EMBL" id="QUD89516.1"/>
    </source>
</evidence>
<accession>A0A975G3V0</accession>
<proteinExistence type="predicted"/>
<keyword evidence="1" id="KW-0732">Signal</keyword>
<name>A0A975G3V0_9CAUL</name>
<dbReference type="KEGG" id="caul:KCG34_06440"/>
<reference evidence="2" key="1">
    <citation type="submission" date="2021-04" db="EMBL/GenBank/DDBJ databases">
        <title>The complete genome sequence of Caulobacter sp. S6.</title>
        <authorList>
            <person name="Tang Y."/>
            <person name="Ouyang W."/>
            <person name="Liu Q."/>
            <person name="Huang B."/>
            <person name="Guo Z."/>
            <person name="Lei P."/>
        </authorList>
    </citation>
    <scope>NUCLEOTIDE SEQUENCE</scope>
    <source>
        <strain evidence="2">S6</strain>
    </source>
</reference>
<evidence type="ECO:0000313" key="3">
    <source>
        <dbReference type="Proteomes" id="UP000676409"/>
    </source>
</evidence>
<dbReference type="EMBL" id="CP073078">
    <property type="protein sequence ID" value="QUD89516.1"/>
    <property type="molecule type" value="Genomic_DNA"/>
</dbReference>
<protein>
    <recommendedName>
        <fullName evidence="4">PRC-barrel domain-containing protein</fullName>
    </recommendedName>
</protein>
<evidence type="ECO:0000256" key="1">
    <source>
        <dbReference type="SAM" id="SignalP"/>
    </source>
</evidence>
<sequence>MRNRLLFAAIGGLVFLAGAFSSAASTVSGRASGPLREDLSVTAAPLASADFKFSGLQVGTVVVDGRGRTIGVIRKLDLLLDGHPAVLLLHNGSKLDVPRSQLALRNDRDDALLLMDRSKLRTMAILNSG</sequence>
<dbReference type="AlphaFoldDB" id="A0A975G3V0"/>
<dbReference type="RefSeq" id="WP_211939568.1">
    <property type="nucleotide sequence ID" value="NZ_CP073078.1"/>
</dbReference>